<accession>A0A8S5UV56</accession>
<dbReference type="EMBL" id="BK016144">
    <property type="protein sequence ID" value="DAF98316.1"/>
    <property type="molecule type" value="Genomic_DNA"/>
</dbReference>
<proteinExistence type="predicted"/>
<reference evidence="2" key="1">
    <citation type="journal article" date="2021" name="Proc. Natl. Acad. Sci. U.S.A.">
        <title>A Catalog of Tens of Thousands of Viruses from Human Metagenomes Reveals Hidden Associations with Chronic Diseases.</title>
        <authorList>
            <person name="Tisza M.J."/>
            <person name="Buck C.B."/>
        </authorList>
    </citation>
    <scope>NUCLEOTIDE SEQUENCE</scope>
    <source>
        <strain evidence="2">CtaDn21</strain>
    </source>
</reference>
<evidence type="ECO:0000256" key="1">
    <source>
        <dbReference type="SAM" id="MobiDB-lite"/>
    </source>
</evidence>
<protein>
    <submittedName>
        <fullName evidence="2">Transcription initiation factor IIE, alpha FINGER, Transcription</fullName>
    </submittedName>
</protein>
<sequence>MKNNKKKQMKNQVRQNNKSNKPKIESKTVFDVNCDHCEHKFELSSKQIISKHIEKGVEWRFFECPKCHYRFTTYVGDKEVEKLIRFRNECRSKMKKELAKGAAMNQNLYHDYRMKDEDAGHKISGLTAKLKKELNIEQREKEWVSQ</sequence>
<name>A0A8S5UV56_9CAUD</name>
<organism evidence="2">
    <name type="scientific">Siphoviridae sp. ctaDn21</name>
    <dbReference type="NCBI Taxonomy" id="2825563"/>
    <lineage>
        <taxon>Viruses</taxon>
        <taxon>Duplodnaviria</taxon>
        <taxon>Heunggongvirae</taxon>
        <taxon>Uroviricota</taxon>
        <taxon>Caudoviricetes</taxon>
    </lineage>
</organism>
<evidence type="ECO:0000313" key="2">
    <source>
        <dbReference type="EMBL" id="DAF98316.1"/>
    </source>
</evidence>
<feature type="region of interest" description="Disordered" evidence="1">
    <location>
        <begin position="1"/>
        <end position="24"/>
    </location>
</feature>